<comment type="catalytic activity">
    <reaction evidence="3 4">
        <text>an acyl phosphate + H2O = a carboxylate + phosphate + H(+)</text>
        <dbReference type="Rhea" id="RHEA:14965"/>
        <dbReference type="ChEBI" id="CHEBI:15377"/>
        <dbReference type="ChEBI" id="CHEBI:15378"/>
        <dbReference type="ChEBI" id="CHEBI:29067"/>
        <dbReference type="ChEBI" id="CHEBI:43474"/>
        <dbReference type="ChEBI" id="CHEBI:59918"/>
        <dbReference type="EC" id="3.6.1.7"/>
    </reaction>
</comment>
<evidence type="ECO:0000256" key="2">
    <source>
        <dbReference type="ARBA" id="ARBA00012150"/>
    </source>
</evidence>
<dbReference type="InterPro" id="IPR036046">
    <property type="entry name" value="Acylphosphatase-like_dom_sf"/>
</dbReference>
<dbReference type="EMBL" id="JACIIZ010000001">
    <property type="protein sequence ID" value="MBB6250044.1"/>
    <property type="molecule type" value="Genomic_DNA"/>
</dbReference>
<evidence type="ECO:0000259" key="6">
    <source>
        <dbReference type="PROSITE" id="PS51160"/>
    </source>
</evidence>
<dbReference type="PANTHER" id="PTHR47268">
    <property type="entry name" value="ACYLPHOSPHATASE"/>
    <property type="match status" value="1"/>
</dbReference>
<dbReference type="PRINTS" id="PR00112">
    <property type="entry name" value="ACYLPHPHTASE"/>
</dbReference>
<dbReference type="Pfam" id="PF00708">
    <property type="entry name" value="Acylphosphatase"/>
    <property type="match status" value="1"/>
</dbReference>
<comment type="similarity">
    <text evidence="1 5">Belongs to the acylphosphatase family.</text>
</comment>
<dbReference type="InterPro" id="IPR001792">
    <property type="entry name" value="Acylphosphatase-like_dom"/>
</dbReference>
<keyword evidence="8" id="KW-1185">Reference proteome</keyword>
<dbReference type="SUPFAM" id="SSF54975">
    <property type="entry name" value="Acylphosphatase/BLUF domain-like"/>
    <property type="match status" value="1"/>
</dbReference>
<proteinExistence type="inferred from homology"/>
<dbReference type="EC" id="3.6.1.7" evidence="2 4"/>
<feature type="domain" description="Acylphosphatase-like" evidence="6">
    <location>
        <begin position="9"/>
        <end position="95"/>
    </location>
</feature>
<dbReference type="AlphaFoldDB" id="A0A7X0AWN9"/>
<dbReference type="PROSITE" id="PS51160">
    <property type="entry name" value="ACYLPHOSPHATASE_3"/>
    <property type="match status" value="1"/>
</dbReference>
<sequence>MADPSNRVATHVMLHGRVQGVYYRGWTVEQALDLGLDGWVRNRSDGTVEALFAGTPVAVAEMVDRCRRGPTHAVVTEVVAKPGTDPGAMGFHKLPTI</sequence>
<keyword evidence="4 7" id="KW-0378">Hydrolase</keyword>
<dbReference type="Gene3D" id="3.30.70.100">
    <property type="match status" value="1"/>
</dbReference>
<feature type="active site" evidence="4">
    <location>
        <position position="24"/>
    </location>
</feature>
<accession>A0A7X0AWN9</accession>
<dbReference type="GO" id="GO:0003998">
    <property type="term" value="F:acylphosphatase activity"/>
    <property type="evidence" value="ECO:0007669"/>
    <property type="project" value="UniProtKB-EC"/>
</dbReference>
<reference evidence="7 8" key="1">
    <citation type="submission" date="2020-08" db="EMBL/GenBank/DDBJ databases">
        <title>Genomic Encyclopedia of Type Strains, Phase IV (KMG-IV): sequencing the most valuable type-strain genomes for metagenomic binning, comparative biology and taxonomic classification.</title>
        <authorList>
            <person name="Goeker M."/>
        </authorList>
    </citation>
    <scope>NUCLEOTIDE SEQUENCE [LARGE SCALE GENOMIC DNA]</scope>
    <source>
        <strain evidence="7 8">DSM 22198</strain>
    </source>
</reference>
<dbReference type="InterPro" id="IPR020456">
    <property type="entry name" value="Acylphosphatase"/>
</dbReference>
<comment type="caution">
    <text evidence="7">The sequence shown here is derived from an EMBL/GenBank/DDBJ whole genome shotgun (WGS) entry which is preliminary data.</text>
</comment>
<dbReference type="RefSeq" id="WP_184797189.1">
    <property type="nucleotide sequence ID" value="NZ_JACIIZ010000001.1"/>
</dbReference>
<name>A0A7X0AWN9_9PROT</name>
<evidence type="ECO:0000256" key="5">
    <source>
        <dbReference type="RuleBase" id="RU004168"/>
    </source>
</evidence>
<evidence type="ECO:0000313" key="8">
    <source>
        <dbReference type="Proteomes" id="UP000539175"/>
    </source>
</evidence>
<evidence type="ECO:0000256" key="1">
    <source>
        <dbReference type="ARBA" id="ARBA00005614"/>
    </source>
</evidence>
<dbReference type="InterPro" id="IPR017968">
    <property type="entry name" value="Acylphosphatase_CS"/>
</dbReference>
<organism evidence="7 8">
    <name type="scientific">Nitrospirillum iridis</name>
    <dbReference type="NCBI Taxonomy" id="765888"/>
    <lineage>
        <taxon>Bacteria</taxon>
        <taxon>Pseudomonadati</taxon>
        <taxon>Pseudomonadota</taxon>
        <taxon>Alphaproteobacteria</taxon>
        <taxon>Rhodospirillales</taxon>
        <taxon>Azospirillaceae</taxon>
        <taxon>Nitrospirillum</taxon>
    </lineage>
</organism>
<evidence type="ECO:0000256" key="4">
    <source>
        <dbReference type="PROSITE-ProRule" id="PRU00520"/>
    </source>
</evidence>
<dbReference type="NCBIfam" id="NF010996">
    <property type="entry name" value="PRK14421.1"/>
    <property type="match status" value="1"/>
</dbReference>
<protein>
    <recommendedName>
        <fullName evidence="2 4">acylphosphatase</fullName>
        <ecNumber evidence="2 4">3.6.1.7</ecNumber>
    </recommendedName>
</protein>
<gene>
    <name evidence="7" type="ORF">FHS74_000577</name>
</gene>
<feature type="active site" evidence="4">
    <location>
        <position position="42"/>
    </location>
</feature>
<dbReference type="PANTHER" id="PTHR47268:SF4">
    <property type="entry name" value="ACYLPHOSPHATASE"/>
    <property type="match status" value="1"/>
</dbReference>
<dbReference type="Proteomes" id="UP000539175">
    <property type="component" value="Unassembled WGS sequence"/>
</dbReference>
<evidence type="ECO:0000313" key="7">
    <source>
        <dbReference type="EMBL" id="MBB6250044.1"/>
    </source>
</evidence>
<evidence type="ECO:0000256" key="3">
    <source>
        <dbReference type="ARBA" id="ARBA00047645"/>
    </source>
</evidence>
<dbReference type="PROSITE" id="PS00151">
    <property type="entry name" value="ACYLPHOSPHATASE_2"/>
    <property type="match status" value="1"/>
</dbReference>